<feature type="transmembrane region" description="Helical" evidence="1">
    <location>
        <begin position="7"/>
        <end position="26"/>
    </location>
</feature>
<dbReference type="EMBL" id="MT141498">
    <property type="protein sequence ID" value="QJA63504.1"/>
    <property type="molecule type" value="Genomic_DNA"/>
</dbReference>
<evidence type="ECO:0000256" key="1">
    <source>
        <dbReference type="SAM" id="Phobius"/>
    </source>
</evidence>
<organism evidence="2">
    <name type="scientific">viral metagenome</name>
    <dbReference type="NCBI Taxonomy" id="1070528"/>
    <lineage>
        <taxon>unclassified sequences</taxon>
        <taxon>metagenomes</taxon>
        <taxon>organismal metagenomes</taxon>
    </lineage>
</organism>
<protein>
    <submittedName>
        <fullName evidence="2">Uncharacterized protein</fullName>
    </submittedName>
</protein>
<sequence>MPLFIEIALGIFLGLLGSFITINILFKFSGSFDFCYKKED</sequence>
<keyword evidence="1" id="KW-1133">Transmembrane helix</keyword>
<dbReference type="AlphaFoldDB" id="A0A6M3J1N7"/>
<keyword evidence="1" id="KW-0472">Membrane</keyword>
<accession>A0A6M3J1N7</accession>
<evidence type="ECO:0000313" key="2">
    <source>
        <dbReference type="EMBL" id="QJA63504.1"/>
    </source>
</evidence>
<proteinExistence type="predicted"/>
<keyword evidence="1" id="KW-0812">Transmembrane</keyword>
<reference evidence="2" key="1">
    <citation type="submission" date="2020-03" db="EMBL/GenBank/DDBJ databases">
        <title>The deep terrestrial virosphere.</title>
        <authorList>
            <person name="Holmfeldt K."/>
            <person name="Nilsson E."/>
            <person name="Simone D."/>
            <person name="Lopez-Fernandez M."/>
            <person name="Wu X."/>
            <person name="de Brujin I."/>
            <person name="Lundin D."/>
            <person name="Andersson A."/>
            <person name="Bertilsson S."/>
            <person name="Dopson M."/>
        </authorList>
    </citation>
    <scope>NUCLEOTIDE SEQUENCE</scope>
    <source>
        <strain evidence="2">MM415B00626</strain>
    </source>
</reference>
<name>A0A6M3J1N7_9ZZZZ</name>
<gene>
    <name evidence="2" type="ORF">MM415B00626_0037</name>
</gene>